<organism evidence="1 2">
    <name type="scientific">Henosepilachna vigintioctopunctata</name>
    <dbReference type="NCBI Taxonomy" id="420089"/>
    <lineage>
        <taxon>Eukaryota</taxon>
        <taxon>Metazoa</taxon>
        <taxon>Ecdysozoa</taxon>
        <taxon>Arthropoda</taxon>
        <taxon>Hexapoda</taxon>
        <taxon>Insecta</taxon>
        <taxon>Pterygota</taxon>
        <taxon>Neoptera</taxon>
        <taxon>Endopterygota</taxon>
        <taxon>Coleoptera</taxon>
        <taxon>Polyphaga</taxon>
        <taxon>Cucujiformia</taxon>
        <taxon>Coccinelloidea</taxon>
        <taxon>Coccinellidae</taxon>
        <taxon>Epilachninae</taxon>
        <taxon>Epilachnini</taxon>
        <taxon>Henosepilachna</taxon>
    </lineage>
</organism>
<accession>A0AAW1TRM9</accession>
<sequence length="151" mass="17514">MYIFIKKSSQEYDLQNVTEEIVASTESVNESADPNRDSQESFYYFSEENDSFENPLSEVSVSDLDYIIDEILTELRSNDIADSIIDINCEMSSDEEYINEMDHAEIDESSIKRKSSALYEEPEIELDDEFVLFLIESAKYQLEKMSSYEQG</sequence>
<gene>
    <name evidence="1" type="ORF">WA026_002533</name>
</gene>
<dbReference type="Proteomes" id="UP001431783">
    <property type="component" value="Unassembled WGS sequence"/>
</dbReference>
<reference evidence="1 2" key="1">
    <citation type="submission" date="2023-03" db="EMBL/GenBank/DDBJ databases">
        <title>Genome insight into feeding habits of ladybird beetles.</title>
        <authorList>
            <person name="Li H.-S."/>
            <person name="Huang Y.-H."/>
            <person name="Pang H."/>
        </authorList>
    </citation>
    <scope>NUCLEOTIDE SEQUENCE [LARGE SCALE GENOMIC DNA]</scope>
    <source>
        <strain evidence="1">SYSU_2023b</strain>
        <tissue evidence="1">Whole body</tissue>
    </source>
</reference>
<protein>
    <submittedName>
        <fullName evidence="1">Uncharacterized protein</fullName>
    </submittedName>
</protein>
<keyword evidence="2" id="KW-1185">Reference proteome</keyword>
<comment type="caution">
    <text evidence="1">The sequence shown here is derived from an EMBL/GenBank/DDBJ whole genome shotgun (WGS) entry which is preliminary data.</text>
</comment>
<evidence type="ECO:0000313" key="1">
    <source>
        <dbReference type="EMBL" id="KAK9874181.1"/>
    </source>
</evidence>
<proteinExistence type="predicted"/>
<name>A0AAW1TRM9_9CUCU</name>
<evidence type="ECO:0000313" key="2">
    <source>
        <dbReference type="Proteomes" id="UP001431783"/>
    </source>
</evidence>
<dbReference type="AlphaFoldDB" id="A0AAW1TRM9"/>
<dbReference type="EMBL" id="JARQZJ010000031">
    <property type="protein sequence ID" value="KAK9874181.1"/>
    <property type="molecule type" value="Genomic_DNA"/>
</dbReference>